<protein>
    <recommendedName>
        <fullName evidence="4">Outer membrane protein beta-barrel domain-containing protein</fullName>
    </recommendedName>
</protein>
<dbReference type="EMBL" id="ACLR01000124">
    <property type="protein sequence ID" value="EEK16829.1"/>
    <property type="molecule type" value="Genomic_DNA"/>
</dbReference>
<dbReference type="PROSITE" id="PS51257">
    <property type="entry name" value="PROKAR_LIPOPROTEIN"/>
    <property type="match status" value="1"/>
</dbReference>
<evidence type="ECO:0008006" key="4">
    <source>
        <dbReference type="Google" id="ProtNLM"/>
    </source>
</evidence>
<dbReference type="AlphaFoldDB" id="C2MBR1"/>
<feature type="signal peptide" evidence="1">
    <location>
        <begin position="1"/>
        <end position="25"/>
    </location>
</feature>
<name>C2MBR1_9PORP</name>
<accession>C2MBR1</accession>
<keyword evidence="1" id="KW-0732">Signal</keyword>
<evidence type="ECO:0000313" key="3">
    <source>
        <dbReference type="Proteomes" id="UP000003303"/>
    </source>
</evidence>
<reference evidence="2 3" key="1">
    <citation type="submission" date="2009-04" db="EMBL/GenBank/DDBJ databases">
        <authorList>
            <person name="Sebastian Y."/>
            <person name="Madupu R."/>
            <person name="Durkin A.S."/>
            <person name="Torralba M."/>
            <person name="Methe B."/>
            <person name="Sutton G.G."/>
            <person name="Strausberg R.L."/>
            <person name="Nelson K.E."/>
        </authorList>
    </citation>
    <scope>NUCLEOTIDE SEQUENCE [LARGE SCALE GENOMIC DNA]</scope>
    <source>
        <strain evidence="2 3">60-3</strain>
    </source>
</reference>
<feature type="chain" id="PRO_5002916509" description="Outer membrane protein beta-barrel domain-containing protein" evidence="1">
    <location>
        <begin position="26"/>
        <end position="301"/>
    </location>
</feature>
<dbReference type="RefSeq" id="WP_007365319.1">
    <property type="nucleotide sequence ID" value="NZ_ACLR01000124.1"/>
</dbReference>
<evidence type="ECO:0000313" key="2">
    <source>
        <dbReference type="EMBL" id="EEK16829.1"/>
    </source>
</evidence>
<sequence length="301" mass="33820">MYSRVYTLPLFALVTLLLTTLSATGQTVTSCDTIQLADRTVYVMRGEKDTQIEVEHRLPKGQKQEVPLYIDRVWTRGGRQTAWNRSRISTVHKQDGQPIIYKTLMGDVSYHFVCSFGWNLFTAPAWSGKQRFWGSTRGELGVYGILQIGRSPWAFNVGTSLVGSSFAFDKKYAMQRDDEGQTILKQEPKEVGYAQTQLDLLSIEMPIGLSLSWGETNAWSSLSIVPKFVCLQKSRTRSLDERVNTLVDDDLNVRPFGLDLRGEIGYGFFGLFGRVSLLSTIPSAQAEVSTRDYSIGIVGRF</sequence>
<dbReference type="STRING" id="596327.PORUE0001_0482"/>
<evidence type="ECO:0000256" key="1">
    <source>
        <dbReference type="SAM" id="SignalP"/>
    </source>
</evidence>
<comment type="caution">
    <text evidence="2">The sequence shown here is derived from an EMBL/GenBank/DDBJ whole genome shotgun (WGS) entry which is preliminary data.</text>
</comment>
<proteinExistence type="predicted"/>
<gene>
    <name evidence="2" type="ORF">PORUE0001_0482</name>
</gene>
<keyword evidence="3" id="KW-1185">Reference proteome</keyword>
<dbReference type="Proteomes" id="UP000003303">
    <property type="component" value="Unassembled WGS sequence"/>
</dbReference>
<dbReference type="OrthoDB" id="1013583at2"/>
<organism evidence="2 3">
    <name type="scientific">Porphyromonas uenonis 60-3</name>
    <dbReference type="NCBI Taxonomy" id="596327"/>
    <lineage>
        <taxon>Bacteria</taxon>
        <taxon>Pseudomonadati</taxon>
        <taxon>Bacteroidota</taxon>
        <taxon>Bacteroidia</taxon>
        <taxon>Bacteroidales</taxon>
        <taxon>Porphyromonadaceae</taxon>
        <taxon>Porphyromonas</taxon>
    </lineage>
</organism>